<accession>A0A2R4SZ78</accession>
<feature type="domain" description="DUF7848" evidence="1">
    <location>
        <begin position="1"/>
        <end position="79"/>
    </location>
</feature>
<keyword evidence="3" id="KW-1185">Reference proteome</keyword>
<dbReference type="AlphaFoldDB" id="A0A2R4SZ78"/>
<proteinExistence type="predicted"/>
<evidence type="ECO:0000313" key="3">
    <source>
        <dbReference type="Proteomes" id="UP000244201"/>
    </source>
</evidence>
<organism evidence="2 3">
    <name type="scientific">Streptomyces lunaelactis</name>
    <dbReference type="NCBI Taxonomy" id="1535768"/>
    <lineage>
        <taxon>Bacteria</taxon>
        <taxon>Bacillati</taxon>
        <taxon>Actinomycetota</taxon>
        <taxon>Actinomycetes</taxon>
        <taxon>Kitasatosporales</taxon>
        <taxon>Streptomycetaceae</taxon>
        <taxon>Streptomyces</taxon>
    </lineage>
</organism>
<dbReference type="EMBL" id="CP026304">
    <property type="protein sequence ID" value="AVZ72186.1"/>
    <property type="molecule type" value="Genomic_DNA"/>
</dbReference>
<gene>
    <name evidence="2" type="ORF">SLUN_08205</name>
</gene>
<evidence type="ECO:0000259" key="1">
    <source>
        <dbReference type="Pfam" id="PF25232"/>
    </source>
</evidence>
<dbReference type="InterPro" id="IPR057170">
    <property type="entry name" value="DUF7848"/>
</dbReference>
<dbReference type="Proteomes" id="UP000244201">
    <property type="component" value="Chromosome"/>
</dbReference>
<dbReference type="Pfam" id="PF25232">
    <property type="entry name" value="DUF7848"/>
    <property type="match status" value="1"/>
</dbReference>
<reference evidence="2 3" key="1">
    <citation type="submission" date="2018-01" db="EMBL/GenBank/DDBJ databases">
        <title>Complete genome sequence of Streptomyces lunaelactis MM109T, a Ferroverdin A producer isolated from cave moonmilk deposits.</title>
        <authorList>
            <person name="Naome A."/>
            <person name="Martinet L."/>
            <person name="Maciejewska M."/>
            <person name="Anderssen S."/>
            <person name="Adam D."/>
            <person name="Tenconi E."/>
            <person name="Deflandre B."/>
            <person name="Arguelles-Arias A."/>
            <person name="Calusinska M."/>
            <person name="Copieters W."/>
            <person name="Karim L."/>
            <person name="Hanikenne M."/>
            <person name="Baurain D."/>
            <person name="van Wezel G."/>
            <person name="Smargiasso N."/>
            <person name="de Pauw E."/>
            <person name="Delfosse P."/>
            <person name="Rigali S."/>
        </authorList>
    </citation>
    <scope>NUCLEOTIDE SEQUENCE [LARGE SCALE GENOMIC DNA]</scope>
    <source>
        <strain evidence="2 3">MM109</strain>
    </source>
</reference>
<sequence>MSAHTIIAAVEWTLGIDIERGAPAEPLHEAQCTTCGETSGATEGRRLPAEVWALQHTGSHPGHRSYRAVQTTFWRVTPASGNPYGEQS</sequence>
<dbReference type="RefSeq" id="WP_108147868.1">
    <property type="nucleotide sequence ID" value="NZ_CP026304.1"/>
</dbReference>
<dbReference type="GeneID" id="55655243"/>
<dbReference type="KEGG" id="slk:SLUN_08205"/>
<name>A0A2R4SZ78_9ACTN</name>
<protein>
    <recommendedName>
        <fullName evidence="1">DUF7848 domain-containing protein</fullName>
    </recommendedName>
</protein>
<dbReference type="OrthoDB" id="4236662at2"/>
<evidence type="ECO:0000313" key="2">
    <source>
        <dbReference type="EMBL" id="AVZ72186.1"/>
    </source>
</evidence>